<gene>
    <name evidence="2" type="ORF">BUL40_04085</name>
</gene>
<dbReference type="InterPro" id="IPR007844">
    <property type="entry name" value="AsmA"/>
</dbReference>
<organism evidence="2 3">
    <name type="scientific">Croceivirga radicis</name>
    <dbReference type="NCBI Taxonomy" id="1929488"/>
    <lineage>
        <taxon>Bacteria</taxon>
        <taxon>Pseudomonadati</taxon>
        <taxon>Bacteroidota</taxon>
        <taxon>Flavobacteriia</taxon>
        <taxon>Flavobacteriales</taxon>
        <taxon>Flavobacteriaceae</taxon>
        <taxon>Croceivirga</taxon>
    </lineage>
</organism>
<sequence length="912" mass="99120">MKKKLLKVIGILFLVVLALVIALPFFLEGKIATIIKNKVNQNINATLDFDEANLSLIKSFPNAHVGLKNVSLTNKEPFVGDTLFKTQDLALSMSIKELFKGAEEPIAIDKFTLEGASVHIIVDSLGNANYDIAKESTTNNASETTGDSDFSFDLKGYSIKNSKVIYDDFSTGMHLEVLEMNHEGTGDLSLEKSELDTHTDALVSFELDKTKYLNKNKVALDALLEIDLATNTYSFLENKALVNQLPLVFDGFVRVNPDNQEVDITFKTPSSDFKNFLAVIPETYSKNIENVSTTGNFEVNGRFNGIVDETHIPKFNINLKSDNASFKYPDLPKSVQNVFIDTKINNETGITEDTYVNIDRLSFRIDQDQFNVNAKISDLLGNTQVNAHMDGKMNLANISKAYPVPADLNLSGILTADVTTAFDMASVENKAYANTKTNGKASLTGFNYNSEEMKNPVAISEAGLTFNPTTVNVTSFKGKTGKTDFNATGTLTNLLGFLFNNEDITGNFKLNSNIFSVNDFMVDEAVATTEEVASKNPEVASETTERIKIPSFLDCSIAANAETVLYDNLTLKNVSGNLFIKDESVVLENLTSSIFNGKLGLNGKVSTKGPITTFDVALGMNQIQIGESFKTLDLFKVLAPVANALQGTLNTDIKLAGNLNDDMTPILGSLTGDLLAQLLATEINEESAPLLTALDRKLNFIDLGQLNLKDLKTKLSFEDGKVSVKPFDIKYKDISINVAGSHSFDKNLEYKAVLNVPAKYLGDEVTNLISRIDDASLDNLTIPVTANIGGAYNAPKVDTDLTSGVKQLTAKLVEIEKQKLVNKGKDKAKDLLGGLLNQNKDSIQKDTAATNGTTVKNVLGGLLGGKKTSKDSTGIKTDSTTTKNEAVKDAAKDILGGLLGNKKKKKDTVKQN</sequence>
<dbReference type="OrthoDB" id="596403at2"/>
<reference evidence="2 3" key="1">
    <citation type="submission" date="2016-12" db="EMBL/GenBank/DDBJ databases">
        <authorList>
            <person name="Song W.-J."/>
            <person name="Kurnit D.M."/>
        </authorList>
    </citation>
    <scope>NUCLEOTIDE SEQUENCE [LARGE SCALE GENOMIC DNA]</scope>
    <source>
        <strain evidence="2 3">HSG9</strain>
    </source>
</reference>
<dbReference type="RefSeq" id="WP_080318183.1">
    <property type="nucleotide sequence ID" value="NZ_MTBC01000002.1"/>
</dbReference>
<dbReference type="Pfam" id="PF05170">
    <property type="entry name" value="AsmA"/>
    <property type="match status" value="1"/>
</dbReference>
<evidence type="ECO:0000313" key="2">
    <source>
        <dbReference type="EMBL" id="OQD43795.1"/>
    </source>
</evidence>
<accession>A0A1V6LUD6</accession>
<feature type="domain" description="AsmA" evidence="1">
    <location>
        <begin position="6"/>
        <end position="674"/>
    </location>
</feature>
<dbReference type="Proteomes" id="UP000191680">
    <property type="component" value="Unassembled WGS sequence"/>
</dbReference>
<dbReference type="PANTHER" id="PTHR30441:SF8">
    <property type="entry name" value="DUF748 DOMAIN-CONTAINING PROTEIN"/>
    <property type="match status" value="1"/>
</dbReference>
<evidence type="ECO:0000313" key="3">
    <source>
        <dbReference type="Proteomes" id="UP000191680"/>
    </source>
</evidence>
<dbReference type="GO" id="GO:0005886">
    <property type="term" value="C:plasma membrane"/>
    <property type="evidence" value="ECO:0007669"/>
    <property type="project" value="TreeGrafter"/>
</dbReference>
<name>A0A1V6LUD6_9FLAO</name>
<dbReference type="PANTHER" id="PTHR30441">
    <property type="entry name" value="DUF748 DOMAIN-CONTAINING PROTEIN"/>
    <property type="match status" value="1"/>
</dbReference>
<dbReference type="EMBL" id="MTBC01000002">
    <property type="protein sequence ID" value="OQD43795.1"/>
    <property type="molecule type" value="Genomic_DNA"/>
</dbReference>
<comment type="caution">
    <text evidence="2">The sequence shown here is derived from an EMBL/GenBank/DDBJ whole genome shotgun (WGS) entry which is preliminary data.</text>
</comment>
<dbReference type="AlphaFoldDB" id="A0A1V6LUD6"/>
<dbReference type="GO" id="GO:0090313">
    <property type="term" value="P:regulation of protein targeting to membrane"/>
    <property type="evidence" value="ECO:0007669"/>
    <property type="project" value="TreeGrafter"/>
</dbReference>
<evidence type="ECO:0000259" key="1">
    <source>
        <dbReference type="Pfam" id="PF05170"/>
    </source>
</evidence>
<keyword evidence="3" id="KW-1185">Reference proteome</keyword>
<protein>
    <recommendedName>
        <fullName evidence="1">AsmA domain-containing protein</fullName>
    </recommendedName>
</protein>
<dbReference type="InterPro" id="IPR052894">
    <property type="entry name" value="AsmA-related"/>
</dbReference>
<proteinExistence type="predicted"/>